<evidence type="ECO:0000256" key="6">
    <source>
        <dbReference type="ARBA" id="ARBA00023136"/>
    </source>
</evidence>
<feature type="transmembrane region" description="Helical" evidence="7">
    <location>
        <begin position="171"/>
        <end position="190"/>
    </location>
</feature>
<feature type="transmembrane region" description="Helical" evidence="7">
    <location>
        <begin position="39"/>
        <end position="55"/>
    </location>
</feature>
<evidence type="ECO:0000256" key="2">
    <source>
        <dbReference type="ARBA" id="ARBA00006386"/>
    </source>
</evidence>
<dbReference type="AlphaFoldDB" id="A0A3S4DFY9"/>
<feature type="transmembrane region" description="Helical" evidence="7">
    <location>
        <begin position="313"/>
        <end position="334"/>
    </location>
</feature>
<evidence type="ECO:0000256" key="3">
    <source>
        <dbReference type="ARBA" id="ARBA00022475"/>
    </source>
</evidence>
<organism evidence="8 9">
    <name type="scientific">Serratia odorifera</name>
    <dbReference type="NCBI Taxonomy" id="618"/>
    <lineage>
        <taxon>Bacteria</taxon>
        <taxon>Pseudomonadati</taxon>
        <taxon>Pseudomonadota</taxon>
        <taxon>Gammaproteobacteria</taxon>
        <taxon>Enterobacterales</taxon>
        <taxon>Yersiniaceae</taxon>
        <taxon>Serratia</taxon>
    </lineage>
</organism>
<evidence type="ECO:0000256" key="5">
    <source>
        <dbReference type="ARBA" id="ARBA00022989"/>
    </source>
</evidence>
<dbReference type="PANTHER" id="PTHR43299">
    <property type="entry name" value="UPF0718 PROTEIN YRAQ"/>
    <property type="match status" value="1"/>
</dbReference>
<evidence type="ECO:0000256" key="7">
    <source>
        <dbReference type="SAM" id="Phobius"/>
    </source>
</evidence>
<evidence type="ECO:0000256" key="1">
    <source>
        <dbReference type="ARBA" id="ARBA00004651"/>
    </source>
</evidence>
<accession>A0A3S4DFY9</accession>
<gene>
    <name evidence="8" type="ORF">NCTC11214_01066</name>
</gene>
<dbReference type="EMBL" id="LR134117">
    <property type="protein sequence ID" value="VDZ53435.1"/>
    <property type="molecule type" value="Genomic_DNA"/>
</dbReference>
<keyword evidence="5 7" id="KW-1133">Transmembrane helix</keyword>
<feature type="transmembrane region" description="Helical" evidence="7">
    <location>
        <begin position="196"/>
        <end position="214"/>
    </location>
</feature>
<dbReference type="Pfam" id="PF03773">
    <property type="entry name" value="ArsP_1"/>
    <property type="match status" value="1"/>
</dbReference>
<evidence type="ECO:0000313" key="9">
    <source>
        <dbReference type="Proteomes" id="UP000281391"/>
    </source>
</evidence>
<name>A0A3S4DFY9_SEROD</name>
<feature type="transmembrane region" description="Helical" evidence="7">
    <location>
        <begin position="250"/>
        <end position="275"/>
    </location>
</feature>
<keyword evidence="6 7" id="KW-0472">Membrane</keyword>
<sequence length="373" mass="39783">MPSGARRAKLTPLFALTLVRNMSQPITAPESPARAWPLWKPILFLLVVAVGLYYVKWQPYYGKAFLAADSHSIGNSILANPADSPWLAAWQYALVYFKAVWKAAVLGVLLGSLVQVLIPRDWLVRTLGHRRFSGTLLGTLIALPGMMCTCCAAPVAAGLRRQSVSSGAALAFWLSNPVLNPATLIFMGFVLGWQFAVIRLVAGVVMVLGIAWLVQRLTANDAPPAALQAAVMPQAKTPDQPFFGRWIKALWALFWSTIPIYILAVLLLGAARVWLFPHADGAVDNSLLWIVGLAIAGCLFVIPTAAEIPIVQAMMLAGMGPGPALALLMTLPAVSLPSLLMLNKAFSAKALCLTAALVALCGVATGLVGLVLM</sequence>
<comment type="similarity">
    <text evidence="2">Belongs to the UPF0718 family.</text>
</comment>
<dbReference type="InterPro" id="IPR005524">
    <property type="entry name" value="DUF318"/>
</dbReference>
<comment type="subcellular location">
    <subcellularLocation>
        <location evidence="1">Cell membrane</location>
        <topology evidence="1">Multi-pass membrane protein</topology>
    </subcellularLocation>
</comment>
<feature type="transmembrane region" description="Helical" evidence="7">
    <location>
        <begin position="99"/>
        <end position="118"/>
    </location>
</feature>
<feature type="transmembrane region" description="Helical" evidence="7">
    <location>
        <begin position="287"/>
        <end position="306"/>
    </location>
</feature>
<dbReference type="GO" id="GO:0005886">
    <property type="term" value="C:plasma membrane"/>
    <property type="evidence" value="ECO:0007669"/>
    <property type="project" value="UniProtKB-SubCell"/>
</dbReference>
<protein>
    <submittedName>
        <fullName evidence="8">Predicted permease</fullName>
    </submittedName>
</protein>
<feature type="transmembrane region" description="Helical" evidence="7">
    <location>
        <begin position="346"/>
        <end position="372"/>
    </location>
</feature>
<evidence type="ECO:0000313" key="8">
    <source>
        <dbReference type="EMBL" id="VDZ53435.1"/>
    </source>
</evidence>
<keyword evidence="3" id="KW-1003">Cell membrane</keyword>
<reference evidence="8 9" key="1">
    <citation type="submission" date="2018-12" db="EMBL/GenBank/DDBJ databases">
        <authorList>
            <consortium name="Pathogen Informatics"/>
        </authorList>
    </citation>
    <scope>NUCLEOTIDE SEQUENCE [LARGE SCALE GENOMIC DNA]</scope>
    <source>
        <strain evidence="8 9">NCTC11214</strain>
    </source>
</reference>
<evidence type="ECO:0000256" key="4">
    <source>
        <dbReference type="ARBA" id="ARBA00022692"/>
    </source>
</evidence>
<dbReference type="Proteomes" id="UP000281391">
    <property type="component" value="Chromosome"/>
</dbReference>
<proteinExistence type="inferred from homology"/>
<dbReference type="PANTHER" id="PTHR43299:SF1">
    <property type="entry name" value="UPF0718 PROTEIN YRAQ"/>
    <property type="match status" value="1"/>
</dbReference>
<feature type="transmembrane region" description="Helical" evidence="7">
    <location>
        <begin position="138"/>
        <end position="159"/>
    </location>
</feature>
<dbReference type="KEGG" id="sof:NCTC11214_01066"/>
<keyword evidence="4 7" id="KW-0812">Transmembrane</keyword>